<feature type="region of interest" description="Disordered" evidence="1">
    <location>
        <begin position="43"/>
        <end position="81"/>
    </location>
</feature>
<evidence type="ECO:0000313" key="2">
    <source>
        <dbReference type="EMBL" id="KAI9187333.1"/>
    </source>
</evidence>
<gene>
    <name evidence="2" type="ORF">LWI28_026888</name>
</gene>
<comment type="caution">
    <text evidence="2">The sequence shown here is derived from an EMBL/GenBank/DDBJ whole genome shotgun (WGS) entry which is preliminary data.</text>
</comment>
<reference evidence="2" key="2">
    <citation type="submission" date="2023-02" db="EMBL/GenBank/DDBJ databases">
        <authorList>
            <person name="Swenson N.G."/>
            <person name="Wegrzyn J.L."/>
            <person name="Mcevoy S.L."/>
        </authorList>
    </citation>
    <scope>NUCLEOTIDE SEQUENCE</scope>
    <source>
        <strain evidence="2">91603</strain>
        <tissue evidence="2">Leaf</tissue>
    </source>
</reference>
<feature type="compositionally biased region" description="Polar residues" evidence="1">
    <location>
        <begin position="100"/>
        <end position="109"/>
    </location>
</feature>
<evidence type="ECO:0000313" key="3">
    <source>
        <dbReference type="Proteomes" id="UP001064489"/>
    </source>
</evidence>
<dbReference type="Proteomes" id="UP001064489">
    <property type="component" value="Chromosome 3"/>
</dbReference>
<keyword evidence="3" id="KW-1185">Reference proteome</keyword>
<protein>
    <submittedName>
        <fullName evidence="2">Uncharacterized protein</fullName>
    </submittedName>
</protein>
<name>A0AAD5J878_ACENE</name>
<feature type="compositionally biased region" description="Pro residues" evidence="1">
    <location>
        <begin position="110"/>
        <end position="119"/>
    </location>
</feature>
<feature type="region of interest" description="Disordered" evidence="1">
    <location>
        <begin position="98"/>
        <end position="119"/>
    </location>
</feature>
<dbReference type="AlphaFoldDB" id="A0AAD5J878"/>
<dbReference type="EMBL" id="JAJSOW010000100">
    <property type="protein sequence ID" value="KAI9187333.1"/>
    <property type="molecule type" value="Genomic_DNA"/>
</dbReference>
<sequence>MHLGLDRMRYPLRLVAVLFPRVITLPAFPTALPAALPDFSPSLSAINTGTLPRSNQALTTPPPSPVGYQSSPPLAVLPNPPTACSPLSGMAARVARILHSSGQTHKQTPVTPPMQPEMV</sequence>
<proteinExistence type="predicted"/>
<organism evidence="2 3">
    <name type="scientific">Acer negundo</name>
    <name type="common">Box elder</name>
    <dbReference type="NCBI Taxonomy" id="4023"/>
    <lineage>
        <taxon>Eukaryota</taxon>
        <taxon>Viridiplantae</taxon>
        <taxon>Streptophyta</taxon>
        <taxon>Embryophyta</taxon>
        <taxon>Tracheophyta</taxon>
        <taxon>Spermatophyta</taxon>
        <taxon>Magnoliopsida</taxon>
        <taxon>eudicotyledons</taxon>
        <taxon>Gunneridae</taxon>
        <taxon>Pentapetalae</taxon>
        <taxon>rosids</taxon>
        <taxon>malvids</taxon>
        <taxon>Sapindales</taxon>
        <taxon>Sapindaceae</taxon>
        <taxon>Hippocastanoideae</taxon>
        <taxon>Acereae</taxon>
        <taxon>Acer</taxon>
    </lineage>
</organism>
<evidence type="ECO:0000256" key="1">
    <source>
        <dbReference type="SAM" id="MobiDB-lite"/>
    </source>
</evidence>
<feature type="compositionally biased region" description="Polar residues" evidence="1">
    <location>
        <begin position="43"/>
        <end position="59"/>
    </location>
</feature>
<reference evidence="2" key="1">
    <citation type="journal article" date="2022" name="Plant J.">
        <title>Strategies of tolerance reflected in two North American maple genomes.</title>
        <authorList>
            <person name="McEvoy S.L."/>
            <person name="Sezen U.U."/>
            <person name="Trouern-Trend A."/>
            <person name="McMahon S.M."/>
            <person name="Schaberg P.G."/>
            <person name="Yang J."/>
            <person name="Wegrzyn J.L."/>
            <person name="Swenson N.G."/>
        </authorList>
    </citation>
    <scope>NUCLEOTIDE SEQUENCE</scope>
    <source>
        <strain evidence="2">91603</strain>
    </source>
</reference>
<accession>A0AAD5J878</accession>